<keyword evidence="2" id="KW-0961">Cell wall biogenesis/degradation</keyword>
<dbReference type="CDD" id="cd02696">
    <property type="entry name" value="MurNAc-LAA"/>
    <property type="match status" value="1"/>
</dbReference>
<keyword evidence="3" id="KW-0472">Membrane</keyword>
<dbReference type="PANTHER" id="PTHR30404">
    <property type="entry name" value="N-ACETYLMURAMOYL-L-ALANINE AMIDASE"/>
    <property type="match status" value="1"/>
</dbReference>
<dbReference type="InterPro" id="IPR050695">
    <property type="entry name" value="N-acetylmuramoyl_amidase_3"/>
</dbReference>
<dbReference type="STRING" id="220714.SAMN05660469_0124"/>
<dbReference type="GO" id="GO:0009253">
    <property type="term" value="P:peptidoglycan catabolic process"/>
    <property type="evidence" value="ECO:0007669"/>
    <property type="project" value="InterPro"/>
</dbReference>
<evidence type="ECO:0000313" key="5">
    <source>
        <dbReference type="EMBL" id="GAP02173.1"/>
    </source>
</evidence>
<evidence type="ECO:0000313" key="6">
    <source>
        <dbReference type="Proteomes" id="UP000061227"/>
    </source>
</evidence>
<dbReference type="AlphaFoldDB" id="A0A3F3H6H7"/>
<dbReference type="SUPFAM" id="SSF53187">
    <property type="entry name" value="Zn-dependent exopeptidases"/>
    <property type="match status" value="1"/>
</dbReference>
<dbReference type="Pfam" id="PF01520">
    <property type="entry name" value="Amidase_3"/>
    <property type="match status" value="1"/>
</dbReference>
<name>A0A3F3H6H7_9LACO</name>
<dbReference type="SMART" id="SM00646">
    <property type="entry name" value="Ami_3"/>
    <property type="match status" value="1"/>
</dbReference>
<dbReference type="OrthoDB" id="9806267at2"/>
<dbReference type="RefSeq" id="WP_059375207.1">
    <property type="nucleotide sequence ID" value="NZ_DF968063.1"/>
</dbReference>
<proteinExistence type="predicted"/>
<dbReference type="Gene3D" id="2.30.30.40">
    <property type="entry name" value="SH3 Domains"/>
    <property type="match status" value="1"/>
</dbReference>
<dbReference type="InterPro" id="IPR002508">
    <property type="entry name" value="MurNAc-LAA_cat"/>
</dbReference>
<protein>
    <submittedName>
        <fullName evidence="5">N-acetylmuramoyl-L-alanine amidase</fullName>
    </submittedName>
</protein>
<evidence type="ECO:0000259" key="4">
    <source>
        <dbReference type="PROSITE" id="PS51781"/>
    </source>
</evidence>
<keyword evidence="1" id="KW-0378">Hydrolase</keyword>
<dbReference type="EMBL" id="DF968063">
    <property type="protein sequence ID" value="GAP02173.1"/>
    <property type="molecule type" value="Genomic_DNA"/>
</dbReference>
<dbReference type="Proteomes" id="UP000061227">
    <property type="component" value="Unassembled WGS sequence"/>
</dbReference>
<gene>
    <name evidence="5" type="ORF">FPFC_010510</name>
</gene>
<dbReference type="PANTHER" id="PTHR30404:SF0">
    <property type="entry name" value="N-ACETYLMURAMOYL-L-ALANINE AMIDASE AMIC"/>
    <property type="match status" value="1"/>
</dbReference>
<keyword evidence="6" id="KW-1185">Reference proteome</keyword>
<organism evidence="5 6">
    <name type="scientific">Fructobacillus pseudoficulneus</name>
    <dbReference type="NCBI Taxonomy" id="220714"/>
    <lineage>
        <taxon>Bacteria</taxon>
        <taxon>Bacillati</taxon>
        <taxon>Bacillota</taxon>
        <taxon>Bacilli</taxon>
        <taxon>Lactobacillales</taxon>
        <taxon>Lactobacillaceae</taxon>
        <taxon>Fructobacillus</taxon>
    </lineage>
</organism>
<accession>A0A3F3H6H7</accession>
<dbReference type="SMART" id="SM00287">
    <property type="entry name" value="SH3b"/>
    <property type="match status" value="1"/>
</dbReference>
<evidence type="ECO:0000256" key="3">
    <source>
        <dbReference type="SAM" id="Phobius"/>
    </source>
</evidence>
<feature type="transmembrane region" description="Helical" evidence="3">
    <location>
        <begin position="12"/>
        <end position="33"/>
    </location>
</feature>
<dbReference type="GO" id="GO:0008745">
    <property type="term" value="F:N-acetylmuramoyl-L-alanine amidase activity"/>
    <property type="evidence" value="ECO:0007669"/>
    <property type="project" value="InterPro"/>
</dbReference>
<dbReference type="GO" id="GO:0071555">
    <property type="term" value="P:cell wall organization"/>
    <property type="evidence" value="ECO:0007669"/>
    <property type="project" value="UniProtKB-KW"/>
</dbReference>
<dbReference type="InterPro" id="IPR036028">
    <property type="entry name" value="SH3-like_dom_sf"/>
</dbReference>
<dbReference type="SUPFAM" id="SSF50044">
    <property type="entry name" value="SH3-domain"/>
    <property type="match status" value="1"/>
</dbReference>
<evidence type="ECO:0000256" key="1">
    <source>
        <dbReference type="ARBA" id="ARBA00022801"/>
    </source>
</evidence>
<dbReference type="GO" id="GO:0030288">
    <property type="term" value="C:outer membrane-bounded periplasmic space"/>
    <property type="evidence" value="ECO:0007669"/>
    <property type="project" value="TreeGrafter"/>
</dbReference>
<feature type="domain" description="SH3b" evidence="4">
    <location>
        <begin position="35"/>
        <end position="98"/>
    </location>
</feature>
<dbReference type="InterPro" id="IPR003646">
    <property type="entry name" value="SH3-like_bac-type"/>
</dbReference>
<reference evidence="5 6" key="1">
    <citation type="journal article" date="2015" name="BMC Genomics">
        <title>Comparative genomics of Fructobacillus spp. and Leuconostoc spp. reveals niche-specific evolution of Fructobacillus spp.</title>
        <authorList>
            <person name="Endo A."/>
            <person name="Tanizawa Y."/>
            <person name="Tanaka N."/>
            <person name="Maeno S."/>
            <person name="Kumar H."/>
            <person name="Shiwa Y."/>
            <person name="Okada S."/>
            <person name="Yoshikawa H."/>
            <person name="Dicks L."/>
            <person name="Nakagawa J."/>
            <person name="Arita M."/>
        </authorList>
    </citation>
    <scope>NUCLEOTIDE SEQUENCE [LARGE SCALE GENOMIC DNA]</scope>
    <source>
        <strain evidence="5 6">DSM 15468</strain>
    </source>
</reference>
<keyword evidence="3" id="KW-1133">Transmembrane helix</keyword>
<keyword evidence="3" id="KW-0812">Transmembrane</keyword>
<dbReference type="PROSITE" id="PS51781">
    <property type="entry name" value="SH3B"/>
    <property type="match status" value="1"/>
</dbReference>
<dbReference type="Pfam" id="PF08239">
    <property type="entry name" value="SH3_3"/>
    <property type="match status" value="1"/>
</dbReference>
<sequence>MFTLWKWIKQNKIGAIIVSVFTFATMVLILSLAQQNQLTTRPDQVPLRSGPGIGYQEITKLKAGTKLTVVEKNNGWWKVKRENNQKVGWVASWVANNTKIKKPTLLSESTIVLDPGHGGSDTGAISTDGKHYEKTYTLRTALATEKVLTDAGARVIMVRKTDVVVPLLYIPRKAEKYNADAQISFHFDSSESNNTASGVSQYYYNDNSLDLVKALNGSLNNLPLQNRGYETMPYLVIKDVTRPAVLLENGFINSDQDFAYIRQSSYQQKIAQDIKKGLNTYLNTLYPNN</sequence>
<dbReference type="Gene3D" id="3.40.630.40">
    <property type="entry name" value="Zn-dependent exopeptidases"/>
    <property type="match status" value="1"/>
</dbReference>
<evidence type="ECO:0000256" key="2">
    <source>
        <dbReference type="ARBA" id="ARBA00023316"/>
    </source>
</evidence>